<dbReference type="KEGG" id="azz:DEW08_19845"/>
<feature type="domain" description="Signal transduction histidine kinase subgroup 2 dimerisation and phosphoacceptor" evidence="8">
    <location>
        <begin position="150"/>
        <end position="218"/>
    </location>
</feature>
<proteinExistence type="predicted"/>
<dbReference type="OrthoDB" id="7979512at2"/>
<dbReference type="GO" id="GO:0005524">
    <property type="term" value="F:ATP binding"/>
    <property type="evidence" value="ECO:0007669"/>
    <property type="project" value="UniProtKB-KW"/>
</dbReference>
<comment type="catalytic activity">
    <reaction evidence="1">
        <text>ATP + protein L-histidine = ADP + protein N-phospho-L-histidine.</text>
        <dbReference type="EC" id="2.7.13.3"/>
    </reaction>
</comment>
<accession>A0A2S2CVB1</accession>
<protein>
    <recommendedName>
        <fullName evidence="2">histidine kinase</fullName>
        <ecNumber evidence="2">2.7.13.3</ecNumber>
    </recommendedName>
</protein>
<dbReference type="PANTHER" id="PTHR41523">
    <property type="entry name" value="TWO-COMPONENT SYSTEM SENSOR PROTEIN"/>
    <property type="match status" value="1"/>
</dbReference>
<dbReference type="InterPro" id="IPR011495">
    <property type="entry name" value="Sig_transdc_His_kin_sub2_dim/P"/>
</dbReference>
<evidence type="ECO:0000256" key="2">
    <source>
        <dbReference type="ARBA" id="ARBA00012438"/>
    </source>
</evidence>
<evidence type="ECO:0000256" key="4">
    <source>
        <dbReference type="ARBA" id="ARBA00022679"/>
    </source>
</evidence>
<keyword evidence="6" id="KW-0418">Kinase</keyword>
<dbReference type="Gene3D" id="3.30.450.20">
    <property type="entry name" value="PAS domain"/>
    <property type="match status" value="1"/>
</dbReference>
<keyword evidence="10" id="KW-1185">Reference proteome</keyword>
<dbReference type="Pfam" id="PF07568">
    <property type="entry name" value="HisKA_2"/>
    <property type="match status" value="1"/>
</dbReference>
<keyword evidence="4" id="KW-0808">Transferase</keyword>
<gene>
    <name evidence="9" type="ORF">DEW08_19845</name>
</gene>
<evidence type="ECO:0000256" key="7">
    <source>
        <dbReference type="ARBA" id="ARBA00022840"/>
    </source>
</evidence>
<evidence type="ECO:0000256" key="1">
    <source>
        <dbReference type="ARBA" id="ARBA00000085"/>
    </source>
</evidence>
<dbReference type="EMBL" id="CP029354">
    <property type="protein sequence ID" value="AWK88345.1"/>
    <property type="molecule type" value="Genomic_DNA"/>
</dbReference>
<dbReference type="EC" id="2.7.13.3" evidence="2"/>
<evidence type="ECO:0000256" key="5">
    <source>
        <dbReference type="ARBA" id="ARBA00022741"/>
    </source>
</evidence>
<keyword evidence="3" id="KW-0597">Phosphoprotein</keyword>
<organism evidence="9 10">
    <name type="scientific">Azospirillum thermophilum</name>
    <dbReference type="NCBI Taxonomy" id="2202148"/>
    <lineage>
        <taxon>Bacteria</taxon>
        <taxon>Pseudomonadati</taxon>
        <taxon>Pseudomonadota</taxon>
        <taxon>Alphaproteobacteria</taxon>
        <taxon>Rhodospirillales</taxon>
        <taxon>Azospirillaceae</taxon>
        <taxon>Azospirillum</taxon>
    </lineage>
</organism>
<dbReference type="PANTHER" id="PTHR41523:SF8">
    <property type="entry name" value="ETHYLENE RESPONSE SENSOR PROTEIN"/>
    <property type="match status" value="1"/>
</dbReference>
<evidence type="ECO:0000256" key="3">
    <source>
        <dbReference type="ARBA" id="ARBA00022553"/>
    </source>
</evidence>
<evidence type="ECO:0000313" key="9">
    <source>
        <dbReference type="EMBL" id="AWK88345.1"/>
    </source>
</evidence>
<keyword evidence="5" id="KW-0547">Nucleotide-binding</keyword>
<evidence type="ECO:0000313" key="10">
    <source>
        <dbReference type="Proteomes" id="UP000245629"/>
    </source>
</evidence>
<evidence type="ECO:0000256" key="6">
    <source>
        <dbReference type="ARBA" id="ARBA00022777"/>
    </source>
</evidence>
<sequence>MAIDGFLIPADRLADPLLLVTADGTVLSANPAAVEALGLRAGGSLATLADEAERLAGWLALCATSAEPLPGSLALADGRAFRADGFRMPASGQGAAAAVCLRLREKTVSNGSFVALNEKIAELSREVRVRLAVEADLRRTLEERDALVRELHHRIRNTLQVIASLAALEAGGDDAGAGRALRDHANRVKAIGIIYRHLYGKHLLEVPLAGFLTELAGETAQRPAPPALSVEDEPGEVRLGLDRAVPFALLVHDLMAMASTLAGERGPAAALTLSLRVDGEGRLVFRTVVTPAAAGQGASPAPLGRREMLLPRLARQIGGTLALDPDGAALTVRP</sequence>
<reference evidence="10" key="1">
    <citation type="submission" date="2018-05" db="EMBL/GenBank/DDBJ databases">
        <title>Azospirillum thermophila sp. nov., a novel isolated from hot spring.</title>
        <authorList>
            <person name="Zhao Z."/>
        </authorList>
    </citation>
    <scope>NUCLEOTIDE SEQUENCE [LARGE SCALE GENOMIC DNA]</scope>
    <source>
        <strain evidence="10">CFH 70021</strain>
    </source>
</reference>
<keyword evidence="7" id="KW-0067">ATP-binding</keyword>
<dbReference type="AlphaFoldDB" id="A0A2S2CVB1"/>
<dbReference type="Proteomes" id="UP000245629">
    <property type="component" value="Chromosome 3"/>
</dbReference>
<dbReference type="GO" id="GO:0004673">
    <property type="term" value="F:protein histidine kinase activity"/>
    <property type="evidence" value="ECO:0007669"/>
    <property type="project" value="UniProtKB-EC"/>
</dbReference>
<evidence type="ECO:0000259" key="8">
    <source>
        <dbReference type="Pfam" id="PF07568"/>
    </source>
</evidence>
<name>A0A2S2CVB1_9PROT</name>
<dbReference type="RefSeq" id="WP_109330525.1">
    <property type="nucleotide sequence ID" value="NZ_CP029354.1"/>
</dbReference>